<keyword evidence="4" id="KW-0808">Transferase</keyword>
<dbReference type="CDD" id="cd00082">
    <property type="entry name" value="HisKA"/>
    <property type="match status" value="1"/>
</dbReference>
<dbReference type="Gene3D" id="3.30.565.10">
    <property type="entry name" value="Histidine kinase-like ATPase, C-terminal domain"/>
    <property type="match status" value="1"/>
</dbReference>
<dbReference type="EC" id="2.7.13.3" evidence="2"/>
<evidence type="ECO:0000256" key="1">
    <source>
        <dbReference type="ARBA" id="ARBA00000085"/>
    </source>
</evidence>
<dbReference type="Gene3D" id="1.10.287.130">
    <property type="match status" value="1"/>
</dbReference>
<dbReference type="CDD" id="cd16922">
    <property type="entry name" value="HATPase_EvgS-ArcB-TorS-like"/>
    <property type="match status" value="1"/>
</dbReference>
<dbReference type="PRINTS" id="PR00344">
    <property type="entry name" value="BCTRLSENSOR"/>
</dbReference>
<evidence type="ECO:0000256" key="5">
    <source>
        <dbReference type="ARBA" id="ARBA00022777"/>
    </source>
</evidence>
<dbReference type="SUPFAM" id="SSF55874">
    <property type="entry name" value="ATPase domain of HSP90 chaperone/DNA topoisomerase II/histidine kinase"/>
    <property type="match status" value="1"/>
</dbReference>
<dbReference type="GO" id="GO:0009927">
    <property type="term" value="F:histidine phosphotransfer kinase activity"/>
    <property type="evidence" value="ECO:0007669"/>
    <property type="project" value="TreeGrafter"/>
</dbReference>
<sequence length="456" mass="50619">MKIFSDKKPGFSKCIFTVKKGEKQMNIPPSDPAKSDILIVDDTVAILHLLSDILKGQGYKVRSVTNGAMAIKAAGASPPDIILLDIRMPEMNGYDVCNQLKADERTHKIPIIFLSALDEMSDKVKAFSMGGVDYITKPFQPEEVLARVQTHLTLRNLQKCLEEKNILLQQEVIERKRAEEALQKAHDHLEVRVQERTAELSISNAELAKALRLKDDFLSTISHELRTPLNPILGFSSALNSGLLGTLSQEQQEAVVSIEKSGRHLLELINDILNFAQISAGELELKITPVSTGSICSASLELIRKNAEKKHLKIFSSVDRDAVVIQADERRVKQILVHLLSNAVKFTPKGGSIGLETKADSEKQVIYFTIWDTGIGIAKEDMARLFRPFLQLDSGLSRRYEGTGLGLVLAYNMAKLHGGNISVSSEAGKGSRFTVRLPWKAQIFRQNCHRTGPEKF</sequence>
<dbReference type="InterPro" id="IPR036890">
    <property type="entry name" value="HATPase_C_sf"/>
</dbReference>
<accession>A0A975GNS2</accession>
<dbReference type="SMART" id="SM00388">
    <property type="entry name" value="HisKA"/>
    <property type="match status" value="1"/>
</dbReference>
<keyword evidence="5 10" id="KW-0418">Kinase</keyword>
<dbReference type="InterPro" id="IPR036097">
    <property type="entry name" value="HisK_dim/P_sf"/>
</dbReference>
<comment type="catalytic activity">
    <reaction evidence="1">
        <text>ATP + protein L-histidine = ADP + protein N-phospho-L-histidine.</text>
        <dbReference type="EC" id="2.7.13.3"/>
    </reaction>
</comment>
<dbReference type="InterPro" id="IPR004358">
    <property type="entry name" value="Sig_transdc_His_kin-like_C"/>
</dbReference>
<feature type="domain" description="Histidine kinase" evidence="8">
    <location>
        <begin position="220"/>
        <end position="441"/>
    </location>
</feature>
<dbReference type="SMART" id="SM00448">
    <property type="entry name" value="REC"/>
    <property type="match status" value="1"/>
</dbReference>
<dbReference type="SUPFAM" id="SSF47384">
    <property type="entry name" value="Homodimeric domain of signal transducing histidine kinase"/>
    <property type="match status" value="1"/>
</dbReference>
<dbReference type="Pfam" id="PF00072">
    <property type="entry name" value="Response_reg"/>
    <property type="match status" value="1"/>
</dbReference>
<evidence type="ECO:0000256" key="3">
    <source>
        <dbReference type="ARBA" id="ARBA00022553"/>
    </source>
</evidence>
<dbReference type="InterPro" id="IPR005467">
    <property type="entry name" value="His_kinase_dom"/>
</dbReference>
<keyword evidence="11" id="KW-1185">Reference proteome</keyword>
<evidence type="ECO:0000256" key="7">
    <source>
        <dbReference type="SAM" id="Coils"/>
    </source>
</evidence>
<reference evidence="10" key="1">
    <citation type="journal article" date="2021" name="Microb. Physiol.">
        <title>Proteogenomic Insights into the Physiology of Marine, Sulfate-Reducing, Filamentous Desulfonema limicola and Desulfonema magnum.</title>
        <authorList>
            <person name="Schnaars V."/>
            <person name="Wohlbrand L."/>
            <person name="Scheve S."/>
            <person name="Hinrichs C."/>
            <person name="Reinhardt R."/>
            <person name="Rabus R."/>
        </authorList>
    </citation>
    <scope>NUCLEOTIDE SEQUENCE</scope>
    <source>
        <strain evidence="10">4be13</strain>
    </source>
</reference>
<dbReference type="Pfam" id="PF00512">
    <property type="entry name" value="HisKA"/>
    <property type="match status" value="1"/>
</dbReference>
<dbReference type="PANTHER" id="PTHR43047">
    <property type="entry name" value="TWO-COMPONENT HISTIDINE PROTEIN KINASE"/>
    <property type="match status" value="1"/>
</dbReference>
<organism evidence="10 11">
    <name type="scientific">Desulfonema magnum</name>
    <dbReference type="NCBI Taxonomy" id="45655"/>
    <lineage>
        <taxon>Bacteria</taxon>
        <taxon>Pseudomonadati</taxon>
        <taxon>Thermodesulfobacteriota</taxon>
        <taxon>Desulfobacteria</taxon>
        <taxon>Desulfobacterales</taxon>
        <taxon>Desulfococcaceae</taxon>
        <taxon>Desulfonema</taxon>
    </lineage>
</organism>
<name>A0A975GNS2_9BACT</name>
<dbReference type="SUPFAM" id="SSF52172">
    <property type="entry name" value="CheY-like"/>
    <property type="match status" value="1"/>
</dbReference>
<evidence type="ECO:0000256" key="2">
    <source>
        <dbReference type="ARBA" id="ARBA00012438"/>
    </source>
</evidence>
<dbReference type="InterPro" id="IPR003661">
    <property type="entry name" value="HisK_dim/P_dom"/>
</dbReference>
<dbReference type="InterPro" id="IPR011006">
    <property type="entry name" value="CheY-like_superfamily"/>
</dbReference>
<evidence type="ECO:0000313" key="11">
    <source>
        <dbReference type="Proteomes" id="UP000663722"/>
    </source>
</evidence>
<keyword evidence="3 6" id="KW-0597">Phosphoprotein</keyword>
<dbReference type="KEGG" id="dmm:dnm_041210"/>
<dbReference type="PANTHER" id="PTHR43047:SF63">
    <property type="entry name" value="HISTIDINE KINASE"/>
    <property type="match status" value="1"/>
</dbReference>
<dbReference type="PROSITE" id="PS50110">
    <property type="entry name" value="RESPONSE_REGULATORY"/>
    <property type="match status" value="1"/>
</dbReference>
<dbReference type="InterPro" id="IPR001789">
    <property type="entry name" value="Sig_transdc_resp-reg_receiver"/>
</dbReference>
<dbReference type="InterPro" id="IPR003594">
    <property type="entry name" value="HATPase_dom"/>
</dbReference>
<evidence type="ECO:0000259" key="9">
    <source>
        <dbReference type="PROSITE" id="PS50110"/>
    </source>
</evidence>
<proteinExistence type="predicted"/>
<dbReference type="EMBL" id="CP061800">
    <property type="protein sequence ID" value="QTA88080.1"/>
    <property type="molecule type" value="Genomic_DNA"/>
</dbReference>
<dbReference type="GO" id="GO:0005886">
    <property type="term" value="C:plasma membrane"/>
    <property type="evidence" value="ECO:0007669"/>
    <property type="project" value="TreeGrafter"/>
</dbReference>
<dbReference type="PROSITE" id="PS50109">
    <property type="entry name" value="HIS_KIN"/>
    <property type="match status" value="1"/>
</dbReference>
<dbReference type="GO" id="GO:0000155">
    <property type="term" value="F:phosphorelay sensor kinase activity"/>
    <property type="evidence" value="ECO:0007669"/>
    <property type="project" value="InterPro"/>
</dbReference>
<keyword evidence="7" id="KW-0175">Coiled coil</keyword>
<dbReference type="Pfam" id="PF02518">
    <property type="entry name" value="HATPase_c"/>
    <property type="match status" value="1"/>
</dbReference>
<gene>
    <name evidence="10" type="ORF">dnm_041210</name>
</gene>
<protein>
    <recommendedName>
        <fullName evidence="2">histidine kinase</fullName>
        <ecNumber evidence="2">2.7.13.3</ecNumber>
    </recommendedName>
</protein>
<evidence type="ECO:0000256" key="6">
    <source>
        <dbReference type="PROSITE-ProRule" id="PRU00169"/>
    </source>
</evidence>
<feature type="domain" description="Response regulatory" evidence="9">
    <location>
        <begin position="36"/>
        <end position="152"/>
    </location>
</feature>
<dbReference type="SMART" id="SM00387">
    <property type="entry name" value="HATPase_c"/>
    <property type="match status" value="1"/>
</dbReference>
<dbReference type="Gene3D" id="3.40.50.2300">
    <property type="match status" value="1"/>
</dbReference>
<dbReference type="CDD" id="cd19920">
    <property type="entry name" value="REC_PA4781-like"/>
    <property type="match status" value="1"/>
</dbReference>
<dbReference type="AlphaFoldDB" id="A0A975GNS2"/>
<feature type="coiled-coil region" evidence="7">
    <location>
        <begin position="161"/>
        <end position="188"/>
    </location>
</feature>
<dbReference type="Proteomes" id="UP000663722">
    <property type="component" value="Chromosome"/>
</dbReference>
<feature type="modified residue" description="4-aspartylphosphate" evidence="6">
    <location>
        <position position="85"/>
    </location>
</feature>
<evidence type="ECO:0000313" key="10">
    <source>
        <dbReference type="EMBL" id="QTA88080.1"/>
    </source>
</evidence>
<evidence type="ECO:0000259" key="8">
    <source>
        <dbReference type="PROSITE" id="PS50109"/>
    </source>
</evidence>
<dbReference type="FunFam" id="3.30.565.10:FF:000010">
    <property type="entry name" value="Sensor histidine kinase RcsC"/>
    <property type="match status" value="1"/>
</dbReference>
<evidence type="ECO:0000256" key="4">
    <source>
        <dbReference type="ARBA" id="ARBA00022679"/>
    </source>
</evidence>